<sequence length="34" mass="3952">MHCLIQTQCDDNAVRIYHPNSKEPVQEFSKSGYI</sequence>
<protein>
    <submittedName>
        <fullName evidence="1">Uncharacterized protein</fullName>
    </submittedName>
</protein>
<organism evidence="1">
    <name type="scientific">Arundo donax</name>
    <name type="common">Giant reed</name>
    <name type="synonym">Donax arundinaceus</name>
    <dbReference type="NCBI Taxonomy" id="35708"/>
    <lineage>
        <taxon>Eukaryota</taxon>
        <taxon>Viridiplantae</taxon>
        <taxon>Streptophyta</taxon>
        <taxon>Embryophyta</taxon>
        <taxon>Tracheophyta</taxon>
        <taxon>Spermatophyta</taxon>
        <taxon>Magnoliopsida</taxon>
        <taxon>Liliopsida</taxon>
        <taxon>Poales</taxon>
        <taxon>Poaceae</taxon>
        <taxon>PACMAD clade</taxon>
        <taxon>Arundinoideae</taxon>
        <taxon>Arundineae</taxon>
        <taxon>Arundo</taxon>
    </lineage>
</organism>
<evidence type="ECO:0000313" key="1">
    <source>
        <dbReference type="EMBL" id="JAE13917.1"/>
    </source>
</evidence>
<dbReference type="AlphaFoldDB" id="A0A0A9FNP9"/>
<reference evidence="1" key="2">
    <citation type="journal article" date="2015" name="Data Brief">
        <title>Shoot transcriptome of the giant reed, Arundo donax.</title>
        <authorList>
            <person name="Barrero R.A."/>
            <person name="Guerrero F.D."/>
            <person name="Moolhuijzen P."/>
            <person name="Goolsby J.A."/>
            <person name="Tidwell J."/>
            <person name="Bellgard S.E."/>
            <person name="Bellgard M.I."/>
        </authorList>
    </citation>
    <scope>NUCLEOTIDE SEQUENCE</scope>
    <source>
        <tissue evidence="1">Shoot tissue taken approximately 20 cm above the soil surface</tissue>
    </source>
</reference>
<accession>A0A0A9FNP9</accession>
<reference evidence="1" key="1">
    <citation type="submission" date="2014-09" db="EMBL/GenBank/DDBJ databases">
        <authorList>
            <person name="Magalhaes I.L.F."/>
            <person name="Oliveira U."/>
            <person name="Santos F.R."/>
            <person name="Vidigal T.H.D.A."/>
            <person name="Brescovit A.D."/>
            <person name="Santos A.J."/>
        </authorList>
    </citation>
    <scope>NUCLEOTIDE SEQUENCE</scope>
    <source>
        <tissue evidence="1">Shoot tissue taken approximately 20 cm above the soil surface</tissue>
    </source>
</reference>
<name>A0A0A9FNP9_ARUDO</name>
<proteinExistence type="predicted"/>
<dbReference type="EMBL" id="GBRH01183979">
    <property type="protein sequence ID" value="JAE13917.1"/>
    <property type="molecule type" value="Transcribed_RNA"/>
</dbReference>